<dbReference type="GO" id="GO:0005739">
    <property type="term" value="C:mitochondrion"/>
    <property type="evidence" value="ECO:0007669"/>
    <property type="project" value="Ensembl"/>
</dbReference>
<dbReference type="PANTHER" id="PTHR14715:SF2">
    <property type="entry name" value="PROTEIN FAM124B"/>
    <property type="match status" value="1"/>
</dbReference>
<reference evidence="4 5" key="1">
    <citation type="submission" date="2009-12" db="EMBL/GenBank/DDBJ databases">
        <title>The Genome Sequence of Anolis carolinensis (Green Anole Lizard).</title>
        <authorList>
            <consortium name="The Genome Sequencing Platform"/>
            <person name="Di Palma F."/>
            <person name="Alfoldi J."/>
            <person name="Heiman D."/>
            <person name="Young S."/>
            <person name="Grabherr M."/>
            <person name="Johnson J."/>
            <person name="Lander E.S."/>
            <person name="Lindblad-Toh K."/>
        </authorList>
    </citation>
    <scope>NUCLEOTIDE SEQUENCE [LARGE SCALE GENOMIC DNA]</scope>
    <source>
        <strain evidence="4 5">JBL SC #1</strain>
    </source>
</reference>
<dbReference type="Proteomes" id="UP000001646">
    <property type="component" value="Chromosome 3"/>
</dbReference>
<dbReference type="InParanoid" id="G1KCQ4"/>
<dbReference type="STRING" id="28377.ENSACAP00000004186"/>
<dbReference type="Ensembl" id="ENSACAT00000004285.3">
    <property type="protein sequence ID" value="ENSACAP00000004186.3"/>
    <property type="gene ID" value="ENSACAG00000004322.3"/>
</dbReference>
<feature type="region of interest" description="Disordered" evidence="2">
    <location>
        <begin position="596"/>
        <end position="638"/>
    </location>
</feature>
<dbReference type="Bgee" id="ENSACAG00000004322">
    <property type="expression patterns" value="Expressed in lung and 13 other cell types or tissues"/>
</dbReference>
<reference evidence="4" key="3">
    <citation type="submission" date="2025-09" db="UniProtKB">
        <authorList>
            <consortium name="Ensembl"/>
        </authorList>
    </citation>
    <scope>IDENTIFICATION</scope>
</reference>
<feature type="domain" description="FAM124" evidence="3">
    <location>
        <begin position="186"/>
        <end position="420"/>
    </location>
</feature>
<protein>
    <submittedName>
        <fullName evidence="4">Family with sequence similarity 124 member B</fullName>
    </submittedName>
</protein>
<evidence type="ECO:0000256" key="2">
    <source>
        <dbReference type="SAM" id="MobiDB-lite"/>
    </source>
</evidence>
<dbReference type="PANTHER" id="PTHR14715">
    <property type="entry name" value="FAM124 DOMAIN-CONTAINING PROTEIN-RELATED"/>
    <property type="match status" value="1"/>
</dbReference>
<evidence type="ECO:0000259" key="3">
    <source>
        <dbReference type="Pfam" id="PF15067"/>
    </source>
</evidence>
<evidence type="ECO:0000313" key="4">
    <source>
        <dbReference type="Ensembl" id="ENSACAP00000004186.3"/>
    </source>
</evidence>
<sequence>MPVIDAGETSGRIASGTWPYSPENLQKPNVVWHHLNCHGLMLWDQGSYSFTYKIFSFLCQTVLVPHPNHNSMAVKVHGFHSGQMQPHSALPINVELRASLVGPDEGSGPLGVTWEGGRAQGTLIGEQTARLSLALGCCLGKRCCRASLWESGHGSGHGPGRSCCGGFIAFAFSDGAMDEKADSLVMTMHLLAKPGHALPLQQALDKLQEWICLDVRLFLVSERASPVKYYETYHQKSTRFPGTSVLLFLHEDLGEERIFQVHDFFQYPPWQRIHIESAGGKRTSDALAHQGFYGLDEHMPVWGLRQVHYGKEIVRVTLYCSFDNYDDAVRLYEMILQQEATVQKSTFCAFVLYATQSIIVQLCLKQLPVGMCIDSKESSVLQFQVHKIGQLVPLLPNPCVPISSTRWQTEDYEGNRILLQVQGISNHSGHQCSPSSSLKTLDKEEPLCYHASSSLLTAKRTAVTQKNRTLRAMKNKNKSAQSRAHPPGSHCDQSQNTICSSTRSYSPTESSQQDQGTFQSRLATKWRHSSHELWLHQKDEEMNVDTGNRVVSPECSDSPLNRFSKDLEDILLQSCAPSTSAPGADSRIGLHSEGRNSALSHFAKRTKDSGHRASGFDLGTSGAKYRNREEEEEEEFFI</sequence>
<dbReference type="GeneTree" id="ENSGT00590000083134"/>
<accession>G1KCQ4</accession>
<dbReference type="HOGENOM" id="CLU_037215_0_0_1"/>
<evidence type="ECO:0000256" key="1">
    <source>
        <dbReference type="ARBA" id="ARBA00006440"/>
    </source>
</evidence>
<organism evidence="4 5">
    <name type="scientific">Anolis carolinensis</name>
    <name type="common">Green anole</name>
    <name type="synonym">American chameleon</name>
    <dbReference type="NCBI Taxonomy" id="28377"/>
    <lineage>
        <taxon>Eukaryota</taxon>
        <taxon>Metazoa</taxon>
        <taxon>Chordata</taxon>
        <taxon>Craniata</taxon>
        <taxon>Vertebrata</taxon>
        <taxon>Euteleostomi</taxon>
        <taxon>Lepidosauria</taxon>
        <taxon>Squamata</taxon>
        <taxon>Bifurcata</taxon>
        <taxon>Unidentata</taxon>
        <taxon>Episquamata</taxon>
        <taxon>Toxicofera</taxon>
        <taxon>Iguania</taxon>
        <taxon>Dactyloidae</taxon>
        <taxon>Anolis</taxon>
    </lineage>
</organism>
<dbReference type="InterPro" id="IPR046365">
    <property type="entry name" value="FAM124_dom"/>
</dbReference>
<evidence type="ECO:0000313" key="5">
    <source>
        <dbReference type="Proteomes" id="UP000001646"/>
    </source>
</evidence>
<feature type="compositionally biased region" description="Low complexity" evidence="2">
    <location>
        <begin position="500"/>
        <end position="511"/>
    </location>
</feature>
<feature type="region of interest" description="Disordered" evidence="2">
    <location>
        <begin position="473"/>
        <end position="520"/>
    </location>
</feature>
<dbReference type="AlphaFoldDB" id="G1KCQ4"/>
<comment type="similarity">
    <text evidence="1">Belongs to the FAM124 family.</text>
</comment>
<dbReference type="eggNOG" id="ENOG502QUJG">
    <property type="taxonomic scope" value="Eukaryota"/>
</dbReference>
<dbReference type="GO" id="GO:0005654">
    <property type="term" value="C:nucleoplasm"/>
    <property type="evidence" value="ECO:0000318"/>
    <property type="project" value="GO_Central"/>
</dbReference>
<proteinExistence type="inferred from homology"/>
<reference evidence="4" key="2">
    <citation type="submission" date="2025-08" db="UniProtKB">
        <authorList>
            <consortium name="Ensembl"/>
        </authorList>
    </citation>
    <scope>IDENTIFICATION</scope>
</reference>
<dbReference type="Pfam" id="PF15067">
    <property type="entry name" value="FAM124"/>
    <property type="match status" value="1"/>
</dbReference>
<gene>
    <name evidence="4" type="primary">FAM124B</name>
</gene>
<dbReference type="InterPro" id="IPR029380">
    <property type="entry name" value="FAM124"/>
</dbReference>
<keyword evidence="5" id="KW-1185">Reference proteome</keyword>
<name>G1KCQ4_ANOCA</name>